<dbReference type="Gene3D" id="1.20.58.1290">
    <property type="entry name" value="CarD-like, C-terminal domain"/>
    <property type="match status" value="1"/>
</dbReference>
<dbReference type="InterPro" id="IPR042215">
    <property type="entry name" value="CarD-like_C"/>
</dbReference>
<gene>
    <name evidence="2" type="ORF">ACFSY7_05485</name>
</gene>
<dbReference type="EMBL" id="JBHUOR010000029">
    <property type="protein sequence ID" value="MFD2867949.1"/>
    <property type="molecule type" value="Genomic_DNA"/>
</dbReference>
<dbReference type="Proteomes" id="UP001597568">
    <property type="component" value="Unassembled WGS sequence"/>
</dbReference>
<dbReference type="InterPro" id="IPR048792">
    <property type="entry name" value="CarD_C"/>
</dbReference>
<dbReference type="Gene3D" id="2.40.10.170">
    <property type="match status" value="1"/>
</dbReference>
<sequence length="156" mass="17946">MDDLFKVGQNIMYATQGAGIITGIEERDFSGKIHRYYVIGMVINRMQLLIPVDKMVDAPIRSITHIKALRSILHAFTHGQSDQIISWKERYNKNTNKIKTGDLKDCVEVVRDLTRMRAEKKLNTSEKDMLAQAQKIMMSELNLIKGITPEQLESFY</sequence>
<accession>A0ABW5XY96</accession>
<dbReference type="PANTHER" id="PTHR38447">
    <property type="entry name" value="TRANSCRIPTION FACTOR YDEB-RELATED"/>
    <property type="match status" value="1"/>
</dbReference>
<evidence type="ECO:0000259" key="1">
    <source>
        <dbReference type="SMART" id="SM01058"/>
    </source>
</evidence>
<dbReference type="PANTHER" id="PTHR38447:SF1">
    <property type="entry name" value="RNA POLYMERASE-BINDING TRANSCRIPTION FACTOR CARD"/>
    <property type="match status" value="1"/>
</dbReference>
<dbReference type="Pfam" id="PF02559">
    <property type="entry name" value="CarD_TRCF_RID"/>
    <property type="match status" value="1"/>
</dbReference>
<organism evidence="2 3">
    <name type="scientific">Kurthia populi</name>
    <dbReference type="NCBI Taxonomy" id="1562132"/>
    <lineage>
        <taxon>Bacteria</taxon>
        <taxon>Bacillati</taxon>
        <taxon>Bacillota</taxon>
        <taxon>Bacilli</taxon>
        <taxon>Bacillales</taxon>
        <taxon>Caryophanaceae</taxon>
        <taxon>Kurthia</taxon>
    </lineage>
</organism>
<protein>
    <submittedName>
        <fullName evidence="2">CarD family transcriptional regulator</fullName>
    </submittedName>
</protein>
<dbReference type="Pfam" id="PF21095">
    <property type="entry name" value="CarD_C"/>
    <property type="match status" value="1"/>
</dbReference>
<comment type="caution">
    <text evidence="2">The sequence shown here is derived from an EMBL/GenBank/DDBJ whole genome shotgun (WGS) entry which is preliminary data.</text>
</comment>
<evidence type="ECO:0000313" key="2">
    <source>
        <dbReference type="EMBL" id="MFD2867949.1"/>
    </source>
</evidence>
<proteinExistence type="predicted"/>
<dbReference type="SMART" id="SM01058">
    <property type="entry name" value="CarD_TRCF"/>
    <property type="match status" value="1"/>
</dbReference>
<name>A0ABW5XY96_9BACL</name>
<dbReference type="InterPro" id="IPR003711">
    <property type="entry name" value="CarD-like/TRCF_RID"/>
</dbReference>
<dbReference type="InterPro" id="IPR052531">
    <property type="entry name" value="CarD-like_regulator"/>
</dbReference>
<dbReference type="SUPFAM" id="SSF141259">
    <property type="entry name" value="CarD-like"/>
    <property type="match status" value="1"/>
</dbReference>
<dbReference type="RefSeq" id="WP_380147141.1">
    <property type="nucleotide sequence ID" value="NZ_JBHUOR010000029.1"/>
</dbReference>
<dbReference type="InterPro" id="IPR036101">
    <property type="entry name" value="CarD-like/TRCF_RID_sf"/>
</dbReference>
<evidence type="ECO:0000313" key="3">
    <source>
        <dbReference type="Proteomes" id="UP001597568"/>
    </source>
</evidence>
<keyword evidence="3" id="KW-1185">Reference proteome</keyword>
<feature type="domain" description="CarD-like/TRCF RNAP-interacting" evidence="1">
    <location>
        <begin position="4"/>
        <end position="114"/>
    </location>
</feature>
<reference evidence="3" key="1">
    <citation type="journal article" date="2019" name="Int. J. Syst. Evol. Microbiol.">
        <title>The Global Catalogue of Microorganisms (GCM) 10K type strain sequencing project: providing services to taxonomists for standard genome sequencing and annotation.</title>
        <authorList>
            <consortium name="The Broad Institute Genomics Platform"/>
            <consortium name="The Broad Institute Genome Sequencing Center for Infectious Disease"/>
            <person name="Wu L."/>
            <person name="Ma J."/>
        </authorList>
    </citation>
    <scope>NUCLEOTIDE SEQUENCE [LARGE SCALE GENOMIC DNA]</scope>
    <source>
        <strain evidence="3">KCTC 33522</strain>
    </source>
</reference>